<dbReference type="EMBL" id="JBBPFD010000013">
    <property type="protein sequence ID" value="KAK7902064.1"/>
    <property type="molecule type" value="Genomic_DNA"/>
</dbReference>
<feature type="compositionally biased region" description="Polar residues" evidence="2">
    <location>
        <begin position="69"/>
        <end position="83"/>
    </location>
</feature>
<proteinExistence type="predicted"/>
<name>A0AAW0NX88_9GOBI</name>
<feature type="compositionally biased region" description="Low complexity" evidence="2">
    <location>
        <begin position="98"/>
        <end position="109"/>
    </location>
</feature>
<evidence type="ECO:0000256" key="2">
    <source>
        <dbReference type="SAM" id="MobiDB-lite"/>
    </source>
</evidence>
<evidence type="ECO:0000313" key="4">
    <source>
        <dbReference type="Proteomes" id="UP001460270"/>
    </source>
</evidence>
<dbReference type="PANTHER" id="PTHR34343">
    <property type="entry name" value="SEROLOGICALLY DEFINED COLON CANCER ANTIGEN 8"/>
    <property type="match status" value="1"/>
</dbReference>
<sequence>MKPLDSDEEDAEQLGAYQKELRQRANQSIQELSSALEKPSPFEEAEEEALVRRNEENALVFQPGEASPEWSQKTQSEAVNQLKSLLLKQGKESPPTHLSPSKRLSPSRRTQQEGRSQVKFCKEELQGMKQRVMVVVMENEKLQSELKSKAHDESLKDFTIQTVNESVLANGQISSNKWKHEMEQLKEIYVAQTESLEAQVKSLRKELAASQKESEEVRVCLRHKEKQLAHATKPDSVPHVSGLCLKCAQHEAVLAGTHTNVHVQAIERLTKERDELLVALQTVRASQQEAQQREWSACLQVKQAVEMAEEANLHKARMEVECEQLSRELLRQREQLEREAQGLKLRVTEARDEGRLESRKQKEELTKTVSNLTQRLAEVEGQLDRASRDKSSLSSQLDDTVRKLTVQEQESTRLNVDLRYQLSQALLKKEEAERELRDLTAKTQRQIEKAAQEVERLNSELVGCRQHLEAVQKDGSQWQAEALSLAEQLANAQRQLHLTRQEKESAERAYEERIASINLSAQEKERELATEMEKSEAKHQRTAAELDDLLRSQNSLIRKLKEECATLGALLEDRTENSRREVEQLSLERRHLADTVKSLRTRCADLEQQLQQLDRHCQSSAQQVCELLAKQNQLMHERNALTEEMHHLRVELPVDALTT</sequence>
<dbReference type="GO" id="GO:0001764">
    <property type="term" value="P:neuron migration"/>
    <property type="evidence" value="ECO:0007669"/>
    <property type="project" value="TreeGrafter"/>
</dbReference>
<dbReference type="AlphaFoldDB" id="A0AAW0NX88"/>
<evidence type="ECO:0000313" key="3">
    <source>
        <dbReference type="EMBL" id="KAK7902064.1"/>
    </source>
</evidence>
<dbReference type="Proteomes" id="UP001460270">
    <property type="component" value="Unassembled WGS sequence"/>
</dbReference>
<dbReference type="GO" id="GO:0007098">
    <property type="term" value="P:centrosome cycle"/>
    <property type="evidence" value="ECO:0007669"/>
    <property type="project" value="InterPro"/>
</dbReference>
<feature type="coiled-coil region" evidence="1">
    <location>
        <begin position="266"/>
        <end position="651"/>
    </location>
</feature>
<dbReference type="GO" id="GO:0005813">
    <property type="term" value="C:centrosome"/>
    <property type="evidence" value="ECO:0007669"/>
    <property type="project" value="InterPro"/>
</dbReference>
<organism evidence="3 4">
    <name type="scientific">Mugilogobius chulae</name>
    <name type="common">yellowstripe goby</name>
    <dbReference type="NCBI Taxonomy" id="88201"/>
    <lineage>
        <taxon>Eukaryota</taxon>
        <taxon>Metazoa</taxon>
        <taxon>Chordata</taxon>
        <taxon>Craniata</taxon>
        <taxon>Vertebrata</taxon>
        <taxon>Euteleostomi</taxon>
        <taxon>Actinopterygii</taxon>
        <taxon>Neopterygii</taxon>
        <taxon>Teleostei</taxon>
        <taxon>Neoteleostei</taxon>
        <taxon>Acanthomorphata</taxon>
        <taxon>Gobiaria</taxon>
        <taxon>Gobiiformes</taxon>
        <taxon>Gobioidei</taxon>
        <taxon>Gobiidae</taxon>
        <taxon>Gobionellinae</taxon>
        <taxon>Mugilogobius</taxon>
    </lineage>
</organism>
<dbReference type="GO" id="GO:0005814">
    <property type="term" value="C:centriole"/>
    <property type="evidence" value="ECO:0007669"/>
    <property type="project" value="TreeGrafter"/>
</dbReference>
<dbReference type="Pfam" id="PF15964">
    <property type="entry name" value="CCCAP"/>
    <property type="match status" value="3"/>
</dbReference>
<dbReference type="InterPro" id="IPR031887">
    <property type="entry name" value="SDCCAG8"/>
</dbReference>
<evidence type="ECO:0000256" key="1">
    <source>
        <dbReference type="SAM" id="Coils"/>
    </source>
</evidence>
<dbReference type="GO" id="GO:0035148">
    <property type="term" value="P:tube formation"/>
    <property type="evidence" value="ECO:0007669"/>
    <property type="project" value="TreeGrafter"/>
</dbReference>
<gene>
    <name evidence="3" type="ORF">WMY93_018833</name>
</gene>
<accession>A0AAW0NX88</accession>
<feature type="coiled-coil region" evidence="1">
    <location>
        <begin position="186"/>
        <end position="213"/>
    </location>
</feature>
<feature type="region of interest" description="Disordered" evidence="2">
    <location>
        <begin position="25"/>
        <end position="117"/>
    </location>
</feature>
<reference evidence="4" key="1">
    <citation type="submission" date="2024-04" db="EMBL/GenBank/DDBJ databases">
        <title>Salinicola lusitanus LLJ914,a marine bacterium isolated from the Okinawa Trough.</title>
        <authorList>
            <person name="Li J."/>
        </authorList>
    </citation>
    <scope>NUCLEOTIDE SEQUENCE [LARGE SCALE GENOMIC DNA]</scope>
</reference>
<comment type="caution">
    <text evidence="3">The sequence shown here is derived from an EMBL/GenBank/DDBJ whole genome shotgun (WGS) entry which is preliminary data.</text>
</comment>
<dbReference type="GO" id="GO:0030010">
    <property type="term" value="P:establishment of cell polarity"/>
    <property type="evidence" value="ECO:0007669"/>
    <property type="project" value="TreeGrafter"/>
</dbReference>
<protein>
    <recommendedName>
        <fullName evidence="5">Serologically defined colon cancer antigen 8</fullName>
    </recommendedName>
</protein>
<keyword evidence="1" id="KW-0175">Coiled coil</keyword>
<keyword evidence="4" id="KW-1185">Reference proteome</keyword>
<dbReference type="PANTHER" id="PTHR34343:SF1">
    <property type="entry name" value="SEROLOGICALLY DEFINED COLON CANCER ANTIGEN 8"/>
    <property type="match status" value="1"/>
</dbReference>
<evidence type="ECO:0008006" key="5">
    <source>
        <dbReference type="Google" id="ProtNLM"/>
    </source>
</evidence>